<dbReference type="Pfam" id="PF00072">
    <property type="entry name" value="Response_reg"/>
    <property type="match status" value="1"/>
</dbReference>
<organism evidence="14">
    <name type="scientific">Rhodopseudomonas palustris (strain BisB18)</name>
    <dbReference type="NCBI Taxonomy" id="316056"/>
    <lineage>
        <taxon>Bacteria</taxon>
        <taxon>Pseudomonadati</taxon>
        <taxon>Pseudomonadota</taxon>
        <taxon>Alphaproteobacteria</taxon>
        <taxon>Hyphomicrobiales</taxon>
        <taxon>Nitrobacteraceae</taxon>
        <taxon>Rhodopseudomonas</taxon>
    </lineage>
</organism>
<dbReference type="InterPro" id="IPR016032">
    <property type="entry name" value="Sig_transdc_resp-reg_C-effctor"/>
</dbReference>
<dbReference type="PROSITE" id="PS51755">
    <property type="entry name" value="OMPR_PHOB"/>
    <property type="match status" value="1"/>
</dbReference>
<dbReference type="EMBL" id="CP000301">
    <property type="protein sequence ID" value="ABD87431.1"/>
    <property type="molecule type" value="Genomic_DNA"/>
</dbReference>
<dbReference type="InterPro" id="IPR001789">
    <property type="entry name" value="Sig_transdc_resp-reg_receiver"/>
</dbReference>
<name>Q217K5_RHOPB</name>
<accession>Q217K5</accession>
<evidence type="ECO:0000259" key="12">
    <source>
        <dbReference type="PROSITE" id="PS50110"/>
    </source>
</evidence>
<feature type="domain" description="Response regulatory" evidence="12">
    <location>
        <begin position="6"/>
        <end position="119"/>
    </location>
</feature>
<comment type="subcellular location">
    <subcellularLocation>
        <location evidence="1">Cytoplasm</location>
    </subcellularLocation>
</comment>
<dbReference type="SUPFAM" id="SSF46894">
    <property type="entry name" value="C-terminal effector domain of the bipartite response regulators"/>
    <property type="match status" value="1"/>
</dbReference>
<dbReference type="PANTHER" id="PTHR48111:SF58">
    <property type="entry name" value="TORCAD OPERON TRANSCRIPTIONAL REGULATORY PROTEIN TORR"/>
    <property type="match status" value="1"/>
</dbReference>
<gene>
    <name evidence="14" type="ordered locus">RPC_1874</name>
</gene>
<keyword evidence="2" id="KW-0963">Cytoplasm</keyword>
<feature type="DNA-binding region" description="OmpR/PhoB-type" evidence="11">
    <location>
        <begin position="132"/>
        <end position="232"/>
    </location>
</feature>
<dbReference type="SMART" id="SM00862">
    <property type="entry name" value="Trans_reg_C"/>
    <property type="match status" value="1"/>
</dbReference>
<dbReference type="Gene3D" id="1.10.10.10">
    <property type="entry name" value="Winged helix-like DNA-binding domain superfamily/Winged helix DNA-binding domain"/>
    <property type="match status" value="1"/>
</dbReference>
<dbReference type="RefSeq" id="WP_011472335.1">
    <property type="nucleotide sequence ID" value="NC_007925.1"/>
</dbReference>
<dbReference type="GO" id="GO:0000976">
    <property type="term" value="F:transcription cis-regulatory region binding"/>
    <property type="evidence" value="ECO:0007669"/>
    <property type="project" value="TreeGrafter"/>
</dbReference>
<dbReference type="Pfam" id="PF00486">
    <property type="entry name" value="Trans_reg_C"/>
    <property type="match status" value="1"/>
</dbReference>
<evidence type="ECO:0000256" key="6">
    <source>
        <dbReference type="ARBA" id="ARBA00023125"/>
    </source>
</evidence>
<dbReference type="HOGENOM" id="CLU_000445_30_4_5"/>
<dbReference type="PROSITE" id="PS50110">
    <property type="entry name" value="RESPONSE_REGULATORY"/>
    <property type="match status" value="1"/>
</dbReference>
<dbReference type="InterPro" id="IPR011006">
    <property type="entry name" value="CheY-like_superfamily"/>
</dbReference>
<dbReference type="SMART" id="SM00448">
    <property type="entry name" value="REC"/>
    <property type="match status" value="1"/>
</dbReference>
<dbReference type="InterPro" id="IPR001867">
    <property type="entry name" value="OmpR/PhoB-type_DNA-bd"/>
</dbReference>
<dbReference type="PANTHER" id="PTHR48111">
    <property type="entry name" value="REGULATOR OF RPOS"/>
    <property type="match status" value="1"/>
</dbReference>
<reference evidence="14" key="1">
    <citation type="submission" date="2006-03" db="EMBL/GenBank/DDBJ databases">
        <title>Complete sequence of Rhodopseudomonas palustris BisB18.</title>
        <authorList>
            <consortium name="US DOE Joint Genome Institute"/>
            <person name="Copeland A."/>
            <person name="Lucas S."/>
            <person name="Lapidus A."/>
            <person name="Barry K."/>
            <person name="Detter J.C."/>
            <person name="Glavina del Rio T."/>
            <person name="Hammon N."/>
            <person name="Israni S."/>
            <person name="Dalin E."/>
            <person name="Tice H."/>
            <person name="Pitluck S."/>
            <person name="Chain P."/>
            <person name="Malfatti S."/>
            <person name="Shin M."/>
            <person name="Vergez L."/>
            <person name="Schmutz J."/>
            <person name="Larimer F."/>
            <person name="Land M."/>
            <person name="Hauser L."/>
            <person name="Pelletier D.A."/>
            <person name="Kyrpides N."/>
            <person name="Anderson I."/>
            <person name="Oda Y."/>
            <person name="Harwood C.S."/>
            <person name="Richardson P."/>
        </authorList>
    </citation>
    <scope>NUCLEOTIDE SEQUENCE [LARGE SCALE GENOMIC DNA]</scope>
    <source>
        <strain evidence="14">BisB18</strain>
    </source>
</reference>
<feature type="domain" description="OmpR/PhoB-type" evidence="13">
    <location>
        <begin position="132"/>
        <end position="232"/>
    </location>
</feature>
<evidence type="ECO:0000256" key="5">
    <source>
        <dbReference type="ARBA" id="ARBA00023015"/>
    </source>
</evidence>
<keyword evidence="6 11" id="KW-0238">DNA-binding</keyword>
<dbReference type="GO" id="GO:0006355">
    <property type="term" value="P:regulation of DNA-templated transcription"/>
    <property type="evidence" value="ECO:0007669"/>
    <property type="project" value="InterPro"/>
</dbReference>
<feature type="modified residue" description="4-aspartylphosphate" evidence="10">
    <location>
        <position position="55"/>
    </location>
</feature>
<dbReference type="Gene3D" id="3.40.50.2300">
    <property type="match status" value="1"/>
</dbReference>
<evidence type="ECO:0000256" key="9">
    <source>
        <dbReference type="ARBA" id="ARBA00067337"/>
    </source>
</evidence>
<dbReference type="GO" id="GO:0005829">
    <property type="term" value="C:cytosol"/>
    <property type="evidence" value="ECO:0007669"/>
    <property type="project" value="TreeGrafter"/>
</dbReference>
<evidence type="ECO:0000256" key="8">
    <source>
        <dbReference type="ARBA" id="ARBA00023163"/>
    </source>
</evidence>
<dbReference type="eggNOG" id="COG0745">
    <property type="taxonomic scope" value="Bacteria"/>
</dbReference>
<dbReference type="InterPro" id="IPR036388">
    <property type="entry name" value="WH-like_DNA-bd_sf"/>
</dbReference>
<evidence type="ECO:0000256" key="2">
    <source>
        <dbReference type="ARBA" id="ARBA00022490"/>
    </source>
</evidence>
<evidence type="ECO:0000256" key="11">
    <source>
        <dbReference type="PROSITE-ProRule" id="PRU01091"/>
    </source>
</evidence>
<proteinExistence type="predicted"/>
<keyword evidence="8" id="KW-0804">Transcription</keyword>
<evidence type="ECO:0000256" key="10">
    <source>
        <dbReference type="PROSITE-ProRule" id="PRU00169"/>
    </source>
</evidence>
<keyword evidence="4" id="KW-0902">Two-component regulatory system</keyword>
<dbReference type="InterPro" id="IPR039420">
    <property type="entry name" value="WalR-like"/>
</dbReference>
<evidence type="ECO:0000256" key="4">
    <source>
        <dbReference type="ARBA" id="ARBA00023012"/>
    </source>
</evidence>
<evidence type="ECO:0000256" key="3">
    <source>
        <dbReference type="ARBA" id="ARBA00022553"/>
    </source>
</evidence>
<sequence>MINQTHLVVVDDEPVARESLAAYLEREGFRVTMAEDIRGLRGVLEHQKVDLVLLDIRLPGQDGLSFLRELRSRSNLPVIFVTGRVDEIDRVLGLELGADDYVTKPFGHRELLARVRTLLRRTSESYRLEHNNLARHFAGWTLDLSQRCLTDAHGEDVRLTRGEFDILAALVRRPGQVLSRDALLDESVHRDGAPNDRTVDVLIARLRRKIETDPAIPRLIITEHGLGYRFVGPVH</sequence>
<dbReference type="SUPFAM" id="SSF52172">
    <property type="entry name" value="CheY-like"/>
    <property type="match status" value="1"/>
</dbReference>
<evidence type="ECO:0000313" key="14">
    <source>
        <dbReference type="EMBL" id="ABD87431.1"/>
    </source>
</evidence>
<evidence type="ECO:0000256" key="1">
    <source>
        <dbReference type="ARBA" id="ARBA00004496"/>
    </source>
</evidence>
<dbReference type="FunFam" id="1.10.10.10:FF:000099">
    <property type="entry name" value="Two-component system response regulator TorR"/>
    <property type="match status" value="1"/>
</dbReference>
<keyword evidence="3 10" id="KW-0597">Phosphoprotein</keyword>
<protein>
    <recommendedName>
        <fullName evidence="9">Regulatory protein VirG</fullName>
    </recommendedName>
</protein>
<dbReference type="STRING" id="316056.RPC_1874"/>
<evidence type="ECO:0000256" key="7">
    <source>
        <dbReference type="ARBA" id="ARBA00023159"/>
    </source>
</evidence>
<keyword evidence="7" id="KW-0010">Activator</keyword>
<evidence type="ECO:0000259" key="13">
    <source>
        <dbReference type="PROSITE" id="PS51755"/>
    </source>
</evidence>
<dbReference type="CDD" id="cd00383">
    <property type="entry name" value="trans_reg_C"/>
    <property type="match status" value="1"/>
</dbReference>
<dbReference type="GO" id="GO:0000156">
    <property type="term" value="F:phosphorelay response regulator activity"/>
    <property type="evidence" value="ECO:0007669"/>
    <property type="project" value="TreeGrafter"/>
</dbReference>
<dbReference type="GO" id="GO:0032993">
    <property type="term" value="C:protein-DNA complex"/>
    <property type="evidence" value="ECO:0007669"/>
    <property type="project" value="TreeGrafter"/>
</dbReference>
<keyword evidence="5" id="KW-0805">Transcription regulation</keyword>
<dbReference type="Gene3D" id="6.10.250.690">
    <property type="match status" value="1"/>
</dbReference>
<dbReference type="AlphaFoldDB" id="Q217K5"/>
<dbReference type="KEGG" id="rpc:RPC_1874"/>